<evidence type="ECO:0008006" key="5">
    <source>
        <dbReference type="Google" id="ProtNLM"/>
    </source>
</evidence>
<evidence type="ECO:0000256" key="2">
    <source>
        <dbReference type="SAM" id="SignalP"/>
    </source>
</evidence>
<gene>
    <name evidence="3" type="primary">106088082</name>
</gene>
<keyword evidence="4" id="KW-1185">Reference proteome</keyword>
<evidence type="ECO:0000256" key="1">
    <source>
        <dbReference type="SAM" id="MobiDB-lite"/>
    </source>
</evidence>
<proteinExistence type="predicted"/>
<dbReference type="PANTHER" id="PTHR47771">
    <property type="entry name" value="LD27203P-RELATED"/>
    <property type="match status" value="1"/>
</dbReference>
<dbReference type="VEuPathDB" id="VectorBase:SCAU010625"/>
<organism evidence="3 4">
    <name type="scientific">Stomoxys calcitrans</name>
    <name type="common">Stable fly</name>
    <name type="synonym">Conops calcitrans</name>
    <dbReference type="NCBI Taxonomy" id="35570"/>
    <lineage>
        <taxon>Eukaryota</taxon>
        <taxon>Metazoa</taxon>
        <taxon>Ecdysozoa</taxon>
        <taxon>Arthropoda</taxon>
        <taxon>Hexapoda</taxon>
        <taxon>Insecta</taxon>
        <taxon>Pterygota</taxon>
        <taxon>Neoptera</taxon>
        <taxon>Endopterygota</taxon>
        <taxon>Diptera</taxon>
        <taxon>Brachycera</taxon>
        <taxon>Muscomorpha</taxon>
        <taxon>Muscoidea</taxon>
        <taxon>Muscidae</taxon>
        <taxon>Stomoxys</taxon>
    </lineage>
</organism>
<dbReference type="EnsemblMetazoa" id="SCAU010625-RA">
    <property type="protein sequence ID" value="SCAU010625-PA"/>
    <property type="gene ID" value="SCAU010625"/>
</dbReference>
<name>A0A1I8PSB5_STOCA</name>
<keyword evidence="2" id="KW-0732">Signal</keyword>
<accession>A0A1I8PSB5</accession>
<evidence type="ECO:0000313" key="3">
    <source>
        <dbReference type="EnsemblMetazoa" id="SCAU010625-PA"/>
    </source>
</evidence>
<sequence>MARTNNFPILLLGLCASLSFVIHQGICSHIDTEDISLSDPHQSLSGVTGPAAHHAQHFQPSESYSEVNKHVPVQVIEKIPLNIPHPVPVKVPNVIRIQIPEPYAVHVPIQQEIQVPTYRIVPEITEKRIPYTVEKPYPVEVEKPYPVEVIKQIKIAVPKPYPVPYTIYKHVVQKDHGW</sequence>
<dbReference type="Proteomes" id="UP000095300">
    <property type="component" value="Unassembled WGS sequence"/>
</dbReference>
<reference evidence="3" key="1">
    <citation type="submission" date="2020-05" db="UniProtKB">
        <authorList>
            <consortium name="EnsemblMetazoa"/>
        </authorList>
    </citation>
    <scope>IDENTIFICATION</scope>
    <source>
        <strain evidence="3">USDA</strain>
    </source>
</reference>
<feature type="chain" id="PRO_5009327123" description="DUF4794 domain-containing protein" evidence="2">
    <location>
        <begin position="24"/>
        <end position="178"/>
    </location>
</feature>
<dbReference type="AlphaFoldDB" id="A0A1I8PSB5"/>
<protein>
    <recommendedName>
        <fullName evidence="5">DUF4794 domain-containing protein</fullName>
    </recommendedName>
</protein>
<dbReference type="OrthoDB" id="6620433at2759"/>
<dbReference type="PANTHER" id="PTHR47771:SF13">
    <property type="entry name" value="HDC01644"/>
    <property type="match status" value="1"/>
</dbReference>
<evidence type="ECO:0000313" key="4">
    <source>
        <dbReference type="Proteomes" id="UP000095300"/>
    </source>
</evidence>
<feature type="signal peptide" evidence="2">
    <location>
        <begin position="1"/>
        <end position="23"/>
    </location>
</feature>
<feature type="region of interest" description="Disordered" evidence="1">
    <location>
        <begin position="41"/>
        <end position="63"/>
    </location>
</feature>